<dbReference type="Proteomes" id="UP000520814">
    <property type="component" value="Unassembled WGS sequence"/>
</dbReference>
<reference evidence="1 2" key="1">
    <citation type="submission" date="2020-08" db="EMBL/GenBank/DDBJ databases">
        <title>Genomic Encyclopedia of Type Strains, Phase IV (KMG-IV): sequencing the most valuable type-strain genomes for metagenomic binning, comparative biology and taxonomic classification.</title>
        <authorList>
            <person name="Goeker M."/>
        </authorList>
    </citation>
    <scope>NUCLEOTIDE SEQUENCE [LARGE SCALE GENOMIC DNA]</scope>
    <source>
        <strain evidence="1 2">DSM 23562</strain>
    </source>
</reference>
<evidence type="ECO:0000313" key="2">
    <source>
        <dbReference type="Proteomes" id="UP000520814"/>
    </source>
</evidence>
<proteinExistence type="predicted"/>
<sequence>MDAKYLGGLVSLLALALPLLAQPDKEVMLLRLGVSRR</sequence>
<gene>
    <name evidence="1" type="ORF">HNQ39_000512</name>
</gene>
<evidence type="ECO:0000313" key="1">
    <source>
        <dbReference type="EMBL" id="MBB6048750.1"/>
    </source>
</evidence>
<comment type="caution">
    <text evidence="1">The sequence shown here is derived from an EMBL/GenBank/DDBJ whole genome shotgun (WGS) entry which is preliminary data.</text>
</comment>
<protein>
    <submittedName>
        <fullName evidence="1">Uncharacterized protein</fullName>
    </submittedName>
</protein>
<name>A0A7W9W5B5_ARMRO</name>
<organism evidence="1 2">
    <name type="scientific">Armatimonas rosea</name>
    <dbReference type="NCBI Taxonomy" id="685828"/>
    <lineage>
        <taxon>Bacteria</taxon>
        <taxon>Bacillati</taxon>
        <taxon>Armatimonadota</taxon>
        <taxon>Armatimonadia</taxon>
        <taxon>Armatimonadales</taxon>
        <taxon>Armatimonadaceae</taxon>
        <taxon>Armatimonas</taxon>
    </lineage>
</organism>
<accession>A0A7W9W5B5</accession>
<dbReference type="EMBL" id="JACHGW010000001">
    <property type="protein sequence ID" value="MBB6048750.1"/>
    <property type="molecule type" value="Genomic_DNA"/>
</dbReference>
<dbReference type="AlphaFoldDB" id="A0A7W9W5B5"/>
<keyword evidence="2" id="KW-1185">Reference proteome</keyword>